<name>A0A0E2UBY5_9STRE</name>
<keyword evidence="2 5" id="KW-0808">Transferase</keyword>
<evidence type="ECO:0000256" key="2">
    <source>
        <dbReference type="ARBA" id="ARBA00022679"/>
    </source>
</evidence>
<evidence type="ECO:0000256" key="1">
    <source>
        <dbReference type="ARBA" id="ARBA00007061"/>
    </source>
</evidence>
<dbReference type="GO" id="GO:0006084">
    <property type="term" value="P:acetyl-CoA metabolic process"/>
    <property type="evidence" value="ECO:0007669"/>
    <property type="project" value="InterPro"/>
</dbReference>
<dbReference type="Gene3D" id="3.40.47.10">
    <property type="match status" value="2"/>
</dbReference>
<dbReference type="InterPro" id="IPR011554">
    <property type="entry name" value="HMG_CoA_synthase_prok"/>
</dbReference>
<dbReference type="CDD" id="cd00827">
    <property type="entry name" value="init_cond_enzymes"/>
    <property type="match status" value="1"/>
</dbReference>
<sequence length="388" mass="43241">MKIGIDKIGFATSQYVLTMESLAQARQTELAKYQKGLMIDAISITPITEDIVTLAANACQEILSDQDKEEIDMIILATETGIDQSKAASVYIHGLLDIQPFARAIEMKEACYAATAALDYANAHIAMNPDAKVLVIASDIARYGIASGGEPTQGAGSIAMLISKNPRILSLNNDNIAQTRDIMDFWRPNYSTTPFVNGRFSTEQYLDTLATTWEKYQSKTHKSLNDFAAFCFHIPFPKQALKGLKTLMDDSVSEEKKAQLENAFNDSIRFSRQVGNIYTGSLYMSLLSLLESNKTLQVGDNILFFSYGSGAVCEIFSGQLEAGYADMLSISHQEVLDQRHEISIEEYEALFYEEAERDDAGNVNLPTYKTGDYRLDGLREHKRIYLKK</sequence>
<dbReference type="SUPFAM" id="SSF53901">
    <property type="entry name" value="Thiolase-like"/>
    <property type="match status" value="2"/>
</dbReference>
<feature type="active site" description="Proton donor/acceptor" evidence="3">
    <location>
        <position position="233"/>
    </location>
</feature>
<dbReference type="Pfam" id="PF08540">
    <property type="entry name" value="HMG_CoA_synt_C"/>
    <property type="match status" value="2"/>
</dbReference>
<feature type="binding site" evidence="4">
    <location>
        <position position="276"/>
    </location>
    <ligand>
        <name>(3S)-3-hydroxy-3-methylglutaryl-CoA</name>
        <dbReference type="ChEBI" id="CHEBI:43074"/>
    </ligand>
</feature>
<evidence type="ECO:0000256" key="3">
    <source>
        <dbReference type="PIRSR" id="PIRSR611554-1"/>
    </source>
</evidence>
<dbReference type="InterPro" id="IPR013528">
    <property type="entry name" value="HMG_CoA_synth_N"/>
</dbReference>
<feature type="binding site" evidence="4">
    <location>
        <position position="143"/>
    </location>
    <ligand>
        <name>(3S)-3-hydroxy-3-methylglutaryl-CoA</name>
        <dbReference type="ChEBI" id="CHEBI:43074"/>
    </ligand>
</feature>
<dbReference type="InterPro" id="IPR013746">
    <property type="entry name" value="HMG_CoA_synt_C_dom"/>
</dbReference>
<gene>
    <name evidence="5" type="ORF">P7G31_07175</name>
</gene>
<comment type="caution">
    <text evidence="5">The sequence shown here is derived from an EMBL/GenBank/DDBJ whole genome shotgun (WGS) entry which is preliminary data.</text>
</comment>
<dbReference type="EC" id="2.3.3.10" evidence="5"/>
<feature type="active site" description="Proton donor/acceptor" evidence="3">
    <location>
        <position position="79"/>
    </location>
</feature>
<feature type="active site" description="Acyl-thioester intermediate" evidence="3">
    <location>
        <position position="111"/>
    </location>
</feature>
<dbReference type="PANTHER" id="PTHR43323">
    <property type="entry name" value="3-HYDROXY-3-METHYLGLUTARYL COENZYME A SYNTHASE"/>
    <property type="match status" value="1"/>
</dbReference>
<dbReference type="Pfam" id="PF01154">
    <property type="entry name" value="HMG_CoA_synt_N"/>
    <property type="match status" value="1"/>
</dbReference>
<accession>A0A0E2UBY5</accession>
<dbReference type="PANTHER" id="PTHR43323:SF2">
    <property type="entry name" value="HYDROXYMETHYLGLUTARYL-COA SYNTHASE"/>
    <property type="match status" value="1"/>
</dbReference>
<proteinExistence type="inferred from homology"/>
<dbReference type="Proteomes" id="UP001180515">
    <property type="component" value="Unassembled WGS sequence"/>
</dbReference>
<protein>
    <submittedName>
        <fullName evidence="5">Hydroxymethylglutaryl-CoA synthase</fullName>
        <ecNumber evidence="5">2.3.3.10</ecNumber>
    </submittedName>
</protein>
<dbReference type="GO" id="GO:0004421">
    <property type="term" value="F:hydroxymethylglutaryl-CoA synthase activity"/>
    <property type="evidence" value="ECO:0007669"/>
    <property type="project" value="UniProtKB-EC"/>
</dbReference>
<dbReference type="eggNOG" id="COG3425">
    <property type="taxonomic scope" value="Bacteria"/>
</dbReference>
<evidence type="ECO:0000313" key="5">
    <source>
        <dbReference type="EMBL" id="MDT2732026.1"/>
    </source>
</evidence>
<feature type="binding site" evidence="4">
    <location>
        <position position="242"/>
    </location>
    <ligand>
        <name>(3S)-3-hydroxy-3-methylglutaryl-CoA</name>
        <dbReference type="ChEBI" id="CHEBI:43074"/>
    </ligand>
</feature>
<keyword evidence="5" id="KW-0012">Acyltransferase</keyword>
<reference evidence="5" key="1">
    <citation type="submission" date="2023-03" db="EMBL/GenBank/DDBJ databases">
        <authorList>
            <person name="Shen W."/>
            <person name="Cai J."/>
        </authorList>
    </citation>
    <scope>NUCLEOTIDE SEQUENCE</scope>
    <source>
        <strain evidence="5">P82-2</strain>
    </source>
</reference>
<dbReference type="GeneID" id="61420056"/>
<feature type="binding site" evidence="4">
    <location>
        <position position="148"/>
    </location>
    <ligand>
        <name>substrate</name>
    </ligand>
</feature>
<organism evidence="5 6">
    <name type="scientific">Streptococcus parauberis</name>
    <dbReference type="NCBI Taxonomy" id="1348"/>
    <lineage>
        <taxon>Bacteria</taxon>
        <taxon>Bacillati</taxon>
        <taxon>Bacillota</taxon>
        <taxon>Bacilli</taxon>
        <taxon>Lactobacillales</taxon>
        <taxon>Streptococcaceae</taxon>
        <taxon>Streptococcus</taxon>
    </lineage>
</organism>
<dbReference type="RefSeq" id="WP_003104825.1">
    <property type="nucleotide sequence ID" value="NZ_BAWT01000008.1"/>
</dbReference>
<dbReference type="OMA" id="DDAYNWI"/>
<evidence type="ECO:0000256" key="4">
    <source>
        <dbReference type="PIRSR" id="PIRSR611554-2"/>
    </source>
</evidence>
<evidence type="ECO:0000313" key="6">
    <source>
        <dbReference type="Proteomes" id="UP001180515"/>
    </source>
</evidence>
<dbReference type="EMBL" id="JARQAG010000010">
    <property type="protein sequence ID" value="MDT2732026.1"/>
    <property type="molecule type" value="Genomic_DNA"/>
</dbReference>
<comment type="similarity">
    <text evidence="1">Belongs to the thiolase-like superfamily. HMG-CoA synthase family.</text>
</comment>
<dbReference type="AlphaFoldDB" id="A0A0E2UBY5"/>
<dbReference type="InterPro" id="IPR016039">
    <property type="entry name" value="Thiolase-like"/>
</dbReference>
<dbReference type="NCBIfam" id="TIGR01835">
    <property type="entry name" value="HMG-CoA-S_prok"/>
    <property type="match status" value="1"/>
</dbReference>